<dbReference type="Gene3D" id="3.40.50.300">
    <property type="entry name" value="P-loop containing nucleotide triphosphate hydrolases"/>
    <property type="match status" value="1"/>
</dbReference>
<dbReference type="Proteomes" id="UP001597479">
    <property type="component" value="Unassembled WGS sequence"/>
</dbReference>
<name>A0ABW5VMP4_9MICO</name>
<proteinExistence type="predicted"/>
<keyword evidence="1" id="KW-0808">Transferase</keyword>
<keyword evidence="1" id="KW-0418">Kinase</keyword>
<dbReference type="PRINTS" id="PR01100">
    <property type="entry name" value="SHIKIMTKNASE"/>
</dbReference>
<evidence type="ECO:0000313" key="2">
    <source>
        <dbReference type="Proteomes" id="UP001597479"/>
    </source>
</evidence>
<evidence type="ECO:0000313" key="1">
    <source>
        <dbReference type="EMBL" id="MFD2792887.1"/>
    </source>
</evidence>
<dbReference type="GO" id="GO:0016301">
    <property type="term" value="F:kinase activity"/>
    <property type="evidence" value="ECO:0007669"/>
    <property type="project" value="UniProtKB-KW"/>
</dbReference>
<sequence length="188" mass="20325">MTRTIALIGPAAAGKSTLGKLVAARLGTPFVDVDEMAWPYYGQTGWDLDRLVDRIRAVGRVAAEREWEPARAHAVEQVLADHAGAVIALGAGHTSYTDPSCALRVRTALSRADDVILLLPSPDPERSVALLRERSIAVKDTDWIRDGHDFLAEWVAEPLNHAVRTSVVYTEGLSPEQAAAQIGTLRPA</sequence>
<protein>
    <submittedName>
        <fullName evidence="1">Shikimate kinase</fullName>
    </submittedName>
</protein>
<dbReference type="SUPFAM" id="SSF52540">
    <property type="entry name" value="P-loop containing nucleoside triphosphate hydrolases"/>
    <property type="match status" value="1"/>
</dbReference>
<organism evidence="1 2">
    <name type="scientific">Promicromonospora vindobonensis</name>
    <dbReference type="NCBI Taxonomy" id="195748"/>
    <lineage>
        <taxon>Bacteria</taxon>
        <taxon>Bacillati</taxon>
        <taxon>Actinomycetota</taxon>
        <taxon>Actinomycetes</taxon>
        <taxon>Micrococcales</taxon>
        <taxon>Promicromonosporaceae</taxon>
        <taxon>Promicromonospora</taxon>
    </lineage>
</organism>
<comment type="caution">
    <text evidence="1">The sequence shown here is derived from an EMBL/GenBank/DDBJ whole genome shotgun (WGS) entry which is preliminary data.</text>
</comment>
<accession>A0ABW5VMP4</accession>
<dbReference type="Pfam" id="PF01202">
    <property type="entry name" value="SKI"/>
    <property type="match status" value="1"/>
</dbReference>
<dbReference type="RefSeq" id="WP_377180726.1">
    <property type="nucleotide sequence ID" value="NZ_JBHUOG010000001.1"/>
</dbReference>
<dbReference type="InterPro" id="IPR027417">
    <property type="entry name" value="P-loop_NTPase"/>
</dbReference>
<gene>
    <name evidence="1" type="ORF">ACFS27_04920</name>
</gene>
<reference evidence="2" key="1">
    <citation type="journal article" date="2019" name="Int. J. Syst. Evol. Microbiol.">
        <title>The Global Catalogue of Microorganisms (GCM) 10K type strain sequencing project: providing services to taxonomists for standard genome sequencing and annotation.</title>
        <authorList>
            <consortium name="The Broad Institute Genomics Platform"/>
            <consortium name="The Broad Institute Genome Sequencing Center for Infectious Disease"/>
            <person name="Wu L."/>
            <person name="Ma J."/>
        </authorList>
    </citation>
    <scope>NUCLEOTIDE SEQUENCE [LARGE SCALE GENOMIC DNA]</scope>
    <source>
        <strain evidence="2">CCM 7044</strain>
    </source>
</reference>
<dbReference type="EMBL" id="JBHUOG010000001">
    <property type="protein sequence ID" value="MFD2792887.1"/>
    <property type="molecule type" value="Genomic_DNA"/>
</dbReference>
<dbReference type="InterPro" id="IPR031322">
    <property type="entry name" value="Shikimate/glucono_kinase"/>
</dbReference>
<keyword evidence="2" id="KW-1185">Reference proteome</keyword>